<reference evidence="3 4" key="2">
    <citation type="journal article" date="2012" name="Stand. Genomic Sci.">
        <title>Complete genome sequence of the orange-red pigmented, radioresistant Deinococcus proteolyticus type strain (MRP(T)).</title>
        <authorList>
            <person name="Copeland A."/>
            <person name="Zeytun A."/>
            <person name="Yassawong M."/>
            <person name="Nolan M."/>
            <person name="Lucas S."/>
            <person name="Hammon N."/>
            <person name="Deshpande S."/>
            <person name="Cheng J.F."/>
            <person name="Han C."/>
            <person name="Tapia R."/>
            <person name="Goodwin L.A."/>
            <person name="Pitluck S."/>
            <person name="Mavromatis K."/>
            <person name="Liolios K."/>
            <person name="Pagani I."/>
            <person name="Ivanova N."/>
            <person name="Mikhailova N."/>
            <person name="Pati A."/>
            <person name="Chen A."/>
            <person name="Palaniappan K."/>
            <person name="Land M."/>
            <person name="Hauser L."/>
            <person name="Jeffries C.D."/>
            <person name="Brambilla E.M."/>
            <person name="Rohde M."/>
            <person name="Sikorski J."/>
            <person name="Pukall R."/>
            <person name="Goker M."/>
            <person name="Detter J.C."/>
            <person name="Woyke T."/>
            <person name="Bristow J."/>
            <person name="Eisen J.A."/>
            <person name="Markowitz V."/>
            <person name="Hugenholtz P."/>
            <person name="Kyrpides N.C."/>
            <person name="Klenk H.P."/>
            <person name="Lapidus A."/>
        </authorList>
    </citation>
    <scope>NUCLEOTIDE SEQUENCE [LARGE SCALE GENOMIC DNA]</scope>
    <source>
        <strain evidence="4">ATCC 35074 / DSM 20540 / JCM 6276 / NBRC 101906 / NCIMB 13154 / VKM Ac-1939 / CCM 2703 / MRP</strain>
    </source>
</reference>
<evidence type="ECO:0000313" key="4">
    <source>
        <dbReference type="Proteomes" id="UP000007718"/>
    </source>
</evidence>
<dbReference type="InterPro" id="IPR011152">
    <property type="entry name" value="Pesterase_MJ0912"/>
</dbReference>
<gene>
    <name evidence="3" type="ordered locus">Deipr_0540</name>
</gene>
<proteinExistence type="inferred from homology"/>
<dbReference type="Gene3D" id="3.60.21.10">
    <property type="match status" value="1"/>
</dbReference>
<dbReference type="GO" id="GO:0016791">
    <property type="term" value="F:phosphatase activity"/>
    <property type="evidence" value="ECO:0007669"/>
    <property type="project" value="TreeGrafter"/>
</dbReference>
<dbReference type="SUPFAM" id="SSF56300">
    <property type="entry name" value="Metallo-dependent phosphatases"/>
    <property type="match status" value="1"/>
</dbReference>
<feature type="domain" description="Calcineurin-like phosphoesterase" evidence="2">
    <location>
        <begin position="6"/>
        <end position="197"/>
    </location>
</feature>
<dbReference type="GO" id="GO:0005737">
    <property type="term" value="C:cytoplasm"/>
    <property type="evidence" value="ECO:0007669"/>
    <property type="project" value="TreeGrafter"/>
</dbReference>
<dbReference type="InterPro" id="IPR029052">
    <property type="entry name" value="Metallo-depent_PP-like"/>
</dbReference>
<sequence length="251" mass="27938">MTGSDLRIAVLSDVHGNAFAAEAVLRDMQQCSPDLTVNLGDQVWGQADPLRALELQRGLNALEVRGNNDEVLALPADELPSHKRAVGAWLTEQLPLAERKRLAALPLRAVLADGEVLASHGTPASPWNSLLIHYDSSTQRARRRTEDEIAGRLQDFGGYRVYLVGHMHRADTRTIGDTLLVNVGPVNWPNDGDPRAAWLLLERRGGMWHAEHRRVAYDYQAAARWIRESGAPDREEIELILEPKDDILQDS</sequence>
<dbReference type="HOGENOM" id="CLU_074761_1_1_0"/>
<name>F0RKL2_DEIPM</name>
<dbReference type="CDD" id="cd00838">
    <property type="entry name" value="MPP_superfamily"/>
    <property type="match status" value="1"/>
</dbReference>
<dbReference type="AlphaFoldDB" id="F0RKL2"/>
<dbReference type="EMBL" id="CP002536">
    <property type="protein sequence ID" value="ADY25702.1"/>
    <property type="molecule type" value="Genomic_DNA"/>
</dbReference>
<accession>F0RKL2</accession>
<dbReference type="STRING" id="693977.Deipr_0540"/>
<dbReference type="PANTHER" id="PTHR42850">
    <property type="entry name" value="METALLOPHOSPHOESTERASE"/>
    <property type="match status" value="1"/>
</dbReference>
<keyword evidence="4" id="KW-1185">Reference proteome</keyword>
<dbReference type="PANTHER" id="PTHR42850:SF2">
    <property type="entry name" value="BLL5683 PROTEIN"/>
    <property type="match status" value="1"/>
</dbReference>
<dbReference type="Proteomes" id="UP000007718">
    <property type="component" value="Chromosome"/>
</dbReference>
<dbReference type="OrthoDB" id="9813918at2"/>
<dbReference type="PIRSF" id="PIRSF000883">
    <property type="entry name" value="Pesterase_MJ0912"/>
    <property type="match status" value="1"/>
</dbReference>
<dbReference type="InterPro" id="IPR050126">
    <property type="entry name" value="Ap4A_hydrolase"/>
</dbReference>
<evidence type="ECO:0000256" key="1">
    <source>
        <dbReference type="ARBA" id="ARBA00008950"/>
    </source>
</evidence>
<dbReference type="eggNOG" id="COG0639">
    <property type="taxonomic scope" value="Bacteria"/>
</dbReference>
<dbReference type="RefSeq" id="WP_013614311.1">
    <property type="nucleotide sequence ID" value="NC_015161.1"/>
</dbReference>
<reference evidence="4" key="1">
    <citation type="submission" date="2011-02" db="EMBL/GenBank/DDBJ databases">
        <title>The complete sequence of chromosome of Deinococcus proteolyticus DSM 20540.</title>
        <authorList>
            <consortium name="US DOE Joint Genome Institute (JGI-PGF)"/>
            <person name="Lucas S."/>
            <person name="Copeland A."/>
            <person name="Lapidus A."/>
            <person name="Bruce D."/>
            <person name="Goodwin L."/>
            <person name="Pitluck S."/>
            <person name="Kyrpides N."/>
            <person name="Mavromatis K."/>
            <person name="Pagani I."/>
            <person name="Ivanova N."/>
            <person name="Ovchinnikova G."/>
            <person name="Zeytun A."/>
            <person name="Detter J.C."/>
            <person name="Han C."/>
            <person name="Land M."/>
            <person name="Hauser L."/>
            <person name="Markowitz V."/>
            <person name="Cheng J.-F."/>
            <person name="Hugenholtz P."/>
            <person name="Woyke T."/>
            <person name="Wu D."/>
            <person name="Pukall R."/>
            <person name="Steenblock K."/>
            <person name="Brambilla E."/>
            <person name="Klenk H.-P."/>
            <person name="Eisen J.A."/>
        </authorList>
    </citation>
    <scope>NUCLEOTIDE SEQUENCE [LARGE SCALE GENOMIC DNA]</scope>
    <source>
        <strain evidence="4">ATCC 35074 / DSM 20540 / JCM 6276 / NBRC 101906 / NCIMB 13154 / VKM Ac-1939 / CCM 2703 / MRP</strain>
    </source>
</reference>
<organism evidence="3 4">
    <name type="scientific">Deinococcus proteolyticus (strain ATCC 35074 / DSM 20540 / JCM 6276 / NBRC 101906 / NCIMB 13154 / VKM Ac-1939 / CCM 2703 / MRP)</name>
    <dbReference type="NCBI Taxonomy" id="693977"/>
    <lineage>
        <taxon>Bacteria</taxon>
        <taxon>Thermotogati</taxon>
        <taxon>Deinococcota</taxon>
        <taxon>Deinococci</taxon>
        <taxon>Deinococcales</taxon>
        <taxon>Deinococcaceae</taxon>
        <taxon>Deinococcus</taxon>
    </lineage>
</organism>
<comment type="similarity">
    <text evidence="1">Belongs to the metallophosphoesterase superfamily. YfcE family.</text>
</comment>
<dbReference type="KEGG" id="dpt:Deipr_0540"/>
<dbReference type="InterPro" id="IPR024654">
    <property type="entry name" value="Calcineurin-like_PHP_lpxH"/>
</dbReference>
<dbReference type="Pfam" id="PF12850">
    <property type="entry name" value="Metallophos_2"/>
    <property type="match status" value="1"/>
</dbReference>
<protein>
    <submittedName>
        <fullName evidence="3">Metallophosphoesterase</fullName>
    </submittedName>
</protein>
<evidence type="ECO:0000259" key="2">
    <source>
        <dbReference type="Pfam" id="PF12850"/>
    </source>
</evidence>
<evidence type="ECO:0000313" key="3">
    <source>
        <dbReference type="EMBL" id="ADY25702.1"/>
    </source>
</evidence>